<name>A0A154VUD1_9PROT</name>
<evidence type="ECO:0000313" key="2">
    <source>
        <dbReference type="Proteomes" id="UP000076400"/>
    </source>
</evidence>
<gene>
    <name evidence="1" type="ORF">AUP43_11985</name>
</gene>
<reference evidence="1 2" key="1">
    <citation type="submission" date="2015-12" db="EMBL/GenBank/DDBJ databases">
        <title>Genome sequence of Oceanibaculum pacificum MCCC 1A02656.</title>
        <authorList>
            <person name="Lu L."/>
            <person name="Lai Q."/>
            <person name="Shao Z."/>
            <person name="Qian P."/>
        </authorList>
    </citation>
    <scope>NUCLEOTIDE SEQUENCE [LARGE SCALE GENOMIC DNA]</scope>
    <source>
        <strain evidence="1 2">MCCC 1A02656</strain>
    </source>
</reference>
<dbReference type="AlphaFoldDB" id="A0A154VUD1"/>
<comment type="caution">
    <text evidence="1">The sequence shown here is derived from an EMBL/GenBank/DDBJ whole genome shotgun (WGS) entry which is preliminary data.</text>
</comment>
<dbReference type="EMBL" id="LPXN01000133">
    <property type="protein sequence ID" value="KZD04917.1"/>
    <property type="molecule type" value="Genomic_DNA"/>
</dbReference>
<dbReference type="Proteomes" id="UP000076400">
    <property type="component" value="Unassembled WGS sequence"/>
</dbReference>
<dbReference type="NCBIfam" id="TIGR02684">
    <property type="entry name" value="dnstrm_HI1420"/>
    <property type="match status" value="1"/>
</dbReference>
<dbReference type="GO" id="GO:0003677">
    <property type="term" value="F:DNA binding"/>
    <property type="evidence" value="ECO:0007669"/>
    <property type="project" value="InterPro"/>
</dbReference>
<organism evidence="1 2">
    <name type="scientific">Oceanibaculum pacificum</name>
    <dbReference type="NCBI Taxonomy" id="580166"/>
    <lineage>
        <taxon>Bacteria</taxon>
        <taxon>Pseudomonadati</taxon>
        <taxon>Pseudomonadota</taxon>
        <taxon>Alphaproteobacteria</taxon>
        <taxon>Rhodospirillales</taxon>
        <taxon>Oceanibaculaceae</taxon>
        <taxon>Oceanibaculum</taxon>
    </lineage>
</organism>
<protein>
    <submittedName>
        <fullName evidence="1">Addiction module antitoxin</fullName>
    </submittedName>
</protein>
<dbReference type="Pfam" id="PF21716">
    <property type="entry name" value="dnstrm_HI1420"/>
    <property type="match status" value="1"/>
</dbReference>
<dbReference type="OrthoDB" id="9798416at2"/>
<dbReference type="InterPro" id="IPR010982">
    <property type="entry name" value="Lambda_DNA-bd_dom_sf"/>
</dbReference>
<sequence>MPVATRPWDASEHLDSAEAIAAYLDAAMEDGDPALIAAALGDVARARGMTQIAKDTGLARESLYRALSADGNPEFSTVLKVLKAMGIRLSAAPAA</sequence>
<dbReference type="PANTHER" id="PTHR40275:SF1">
    <property type="entry name" value="SSL7038 PROTEIN"/>
    <property type="match status" value="1"/>
</dbReference>
<proteinExistence type="predicted"/>
<evidence type="ECO:0000313" key="1">
    <source>
        <dbReference type="EMBL" id="KZD04917.1"/>
    </source>
</evidence>
<keyword evidence="2" id="KW-1185">Reference proteome</keyword>
<dbReference type="SUPFAM" id="SSF47413">
    <property type="entry name" value="lambda repressor-like DNA-binding domains"/>
    <property type="match status" value="1"/>
</dbReference>
<dbReference type="STRING" id="580166.AUP43_11985"/>
<accession>A0A154VUD1</accession>
<dbReference type="PANTHER" id="PTHR40275">
    <property type="entry name" value="SSL7038 PROTEIN"/>
    <property type="match status" value="1"/>
</dbReference>
<dbReference type="InterPro" id="IPR014057">
    <property type="entry name" value="HI1420"/>
</dbReference>
<dbReference type="RefSeq" id="WP_067558314.1">
    <property type="nucleotide sequence ID" value="NZ_LPXN01000133.1"/>
</dbReference>